<dbReference type="EMBL" id="UOFB01000275">
    <property type="protein sequence ID" value="VAW48556.1"/>
    <property type="molecule type" value="Genomic_DNA"/>
</dbReference>
<proteinExistence type="predicted"/>
<name>A0A3B0WW35_9ZZZZ</name>
<protein>
    <submittedName>
        <fullName evidence="2">Uncharacterized protein</fullName>
    </submittedName>
</protein>
<keyword evidence="1" id="KW-0175">Coiled coil</keyword>
<sequence>TAKLASSVNKKMISAQRRIDEVNRRVKDIQSKHKALLLSIKNLEKQLVLQQKKMAEKRVKEKKQPHNPYQYIAPDATYYDQSVGDSYP</sequence>
<evidence type="ECO:0000256" key="1">
    <source>
        <dbReference type="SAM" id="Coils"/>
    </source>
</evidence>
<organism evidence="2">
    <name type="scientific">hydrothermal vent metagenome</name>
    <dbReference type="NCBI Taxonomy" id="652676"/>
    <lineage>
        <taxon>unclassified sequences</taxon>
        <taxon>metagenomes</taxon>
        <taxon>ecological metagenomes</taxon>
    </lineage>
</organism>
<feature type="coiled-coil region" evidence="1">
    <location>
        <begin position="5"/>
        <end position="60"/>
    </location>
</feature>
<evidence type="ECO:0000313" key="2">
    <source>
        <dbReference type="EMBL" id="VAW48556.1"/>
    </source>
</evidence>
<reference evidence="2" key="1">
    <citation type="submission" date="2018-06" db="EMBL/GenBank/DDBJ databases">
        <authorList>
            <person name="Zhirakovskaya E."/>
        </authorList>
    </citation>
    <scope>NUCLEOTIDE SEQUENCE</scope>
</reference>
<feature type="non-terminal residue" evidence="2">
    <location>
        <position position="1"/>
    </location>
</feature>
<gene>
    <name evidence="2" type="ORF">MNBD_GAMMA04-1368</name>
</gene>
<dbReference type="AlphaFoldDB" id="A0A3B0WW35"/>
<accession>A0A3B0WW35</accession>